<feature type="compositionally biased region" description="Basic and acidic residues" evidence="6">
    <location>
        <begin position="191"/>
        <end position="210"/>
    </location>
</feature>
<feature type="compositionally biased region" description="Polar residues" evidence="6">
    <location>
        <begin position="350"/>
        <end position="367"/>
    </location>
</feature>
<evidence type="ECO:0000313" key="8">
    <source>
        <dbReference type="Proteomes" id="UP000245207"/>
    </source>
</evidence>
<sequence length="823" mass="92559">MDTVTTTQPPPLNLKNLPQPPPSIPELRHISAVLSKFLRDYDDLHNHIGFINSAIDEKLSVHFQGIAVNFNNYALTPLIDSSDNNSVRNVLEGSVVDQNPRGNVSDDNVLKGVVSERKRNECVVDDDVRMHASSDSFINNSDRVVNDVLEGVVVTEGKCEGSASESESECERSDEDMRMYESDCDRVVNDVLEEKPKGDESDLKRRNEDVKNDEEIDASVKMEESDFEQSDYDVRMRQSPYSSDSCEETDDEDEEIGALKNAVTTCDEGEKIDATKNVEEMDIDRAINELLEDIAVIERNHIRTASKCDNVRKPQSKETLEYSEETDDADYDRIVTELLEDIDVVPKPNRTASDSDQSYDKPQSPTYLKNHLDEIDVSVNPEDKNHELEPGEIDILNTVETNVLEKHEELDIPKTPAETDVSEKPEEMDIPRDPAETDVSEKPEEIDIAKNPEETDVSKKPENVEILKNPKPAVSELERLCKSMSGLEMKKYVVKHISDIDKHQNELLKAIKLAINPAKLVLDSIGTYFLQSGKTYNRSSYQYLNDEIDGRQASLFILACFVMISGDGIEISREDEAYAAEAANLWKNRMIKEGGLRSIEEEDARGLLLLISGFGISDRHFKIVDIMELMRASNVKGISNILRLSIVLMPKIPEVIDMLVKKKLEVEAADIAFTFGLEDKCHPLTILTKFLQNVIDDIESGSPVQLEAMKRQLDDLVSVKECLESHNIDPSKVLPEFKIAEKIHQLKKELKLKFPVQKRKAMDIESLPNPNYGRWPGFPVCMPGHRVGLHAGKYPGYPGYFPFGGSPARRGSGSDLYGFGSRV</sequence>
<comment type="caution">
    <text evidence="7">The sequence shown here is derived from an EMBL/GenBank/DDBJ whole genome shotgun (WGS) entry which is preliminary data.</text>
</comment>
<feature type="region of interest" description="Disordered" evidence="6">
    <location>
        <begin position="1"/>
        <end position="21"/>
    </location>
</feature>
<dbReference type="Pfam" id="PF07899">
    <property type="entry name" value="Frigida"/>
    <property type="match status" value="1"/>
</dbReference>
<comment type="similarity">
    <text evidence="1 5">Belongs to the Frigida family.</text>
</comment>
<dbReference type="STRING" id="35608.A0A2U1KJK3"/>
<proteinExistence type="inferred from homology"/>
<organism evidence="7 8">
    <name type="scientific">Artemisia annua</name>
    <name type="common">Sweet wormwood</name>
    <dbReference type="NCBI Taxonomy" id="35608"/>
    <lineage>
        <taxon>Eukaryota</taxon>
        <taxon>Viridiplantae</taxon>
        <taxon>Streptophyta</taxon>
        <taxon>Embryophyta</taxon>
        <taxon>Tracheophyta</taxon>
        <taxon>Spermatophyta</taxon>
        <taxon>Magnoliopsida</taxon>
        <taxon>eudicotyledons</taxon>
        <taxon>Gunneridae</taxon>
        <taxon>Pentapetalae</taxon>
        <taxon>asterids</taxon>
        <taxon>campanulids</taxon>
        <taxon>Asterales</taxon>
        <taxon>Asteraceae</taxon>
        <taxon>Asteroideae</taxon>
        <taxon>Anthemideae</taxon>
        <taxon>Artemisiinae</taxon>
        <taxon>Artemisia</taxon>
    </lineage>
</organism>
<protein>
    <recommendedName>
        <fullName evidence="5">FRIGIDA-like protein</fullName>
    </recommendedName>
</protein>
<evidence type="ECO:0000256" key="6">
    <source>
        <dbReference type="SAM" id="MobiDB-lite"/>
    </source>
</evidence>
<accession>A0A2U1KJK3</accession>
<name>A0A2U1KJK3_ARTAN</name>
<feature type="region of interest" description="Disordered" evidence="6">
    <location>
        <begin position="158"/>
        <end position="178"/>
    </location>
</feature>
<dbReference type="Proteomes" id="UP000245207">
    <property type="component" value="Unassembled WGS sequence"/>
</dbReference>
<evidence type="ECO:0000256" key="5">
    <source>
        <dbReference type="RuleBase" id="RU364012"/>
    </source>
</evidence>
<evidence type="ECO:0000256" key="3">
    <source>
        <dbReference type="ARBA" id="ARBA00022782"/>
    </source>
</evidence>
<dbReference type="AlphaFoldDB" id="A0A2U1KJK3"/>
<gene>
    <name evidence="7" type="ORF">CTI12_AA596750</name>
</gene>
<dbReference type="PANTHER" id="PTHR31791">
    <property type="entry name" value="FRIGIDA-LIKE PROTEIN 3-RELATED"/>
    <property type="match status" value="1"/>
</dbReference>
<dbReference type="OrthoDB" id="776053at2759"/>
<evidence type="ECO:0000256" key="1">
    <source>
        <dbReference type="ARBA" id="ARBA00008956"/>
    </source>
</evidence>
<dbReference type="GO" id="GO:0009908">
    <property type="term" value="P:flower development"/>
    <property type="evidence" value="ECO:0007669"/>
    <property type="project" value="UniProtKB-KW"/>
</dbReference>
<keyword evidence="8" id="KW-1185">Reference proteome</keyword>
<feature type="region of interest" description="Disordered" evidence="6">
    <location>
        <begin position="191"/>
        <end position="250"/>
    </location>
</feature>
<keyword evidence="3 5" id="KW-0221">Differentiation</keyword>
<feature type="region of interest" description="Disordered" evidence="6">
    <location>
        <begin position="345"/>
        <end position="367"/>
    </location>
</feature>
<evidence type="ECO:0000256" key="2">
    <source>
        <dbReference type="ARBA" id="ARBA00022473"/>
    </source>
</evidence>
<dbReference type="InterPro" id="IPR012474">
    <property type="entry name" value="Frigida"/>
</dbReference>
<dbReference type="GO" id="GO:0030154">
    <property type="term" value="P:cell differentiation"/>
    <property type="evidence" value="ECO:0007669"/>
    <property type="project" value="UniProtKB-KW"/>
</dbReference>
<evidence type="ECO:0000313" key="7">
    <source>
        <dbReference type="EMBL" id="PWA36908.1"/>
    </source>
</evidence>
<feature type="compositionally biased region" description="Pro residues" evidence="6">
    <location>
        <begin position="8"/>
        <end position="21"/>
    </location>
</feature>
<keyword evidence="2 5" id="KW-0217">Developmental protein</keyword>
<feature type="region of interest" description="Disordered" evidence="6">
    <location>
        <begin position="414"/>
        <end position="459"/>
    </location>
</feature>
<reference evidence="7 8" key="1">
    <citation type="journal article" date="2018" name="Mol. Plant">
        <title>The genome of Artemisia annua provides insight into the evolution of Asteraceae family and artemisinin biosynthesis.</title>
        <authorList>
            <person name="Shen Q."/>
            <person name="Zhang L."/>
            <person name="Liao Z."/>
            <person name="Wang S."/>
            <person name="Yan T."/>
            <person name="Shi P."/>
            <person name="Liu M."/>
            <person name="Fu X."/>
            <person name="Pan Q."/>
            <person name="Wang Y."/>
            <person name="Lv Z."/>
            <person name="Lu X."/>
            <person name="Zhang F."/>
            <person name="Jiang W."/>
            <person name="Ma Y."/>
            <person name="Chen M."/>
            <person name="Hao X."/>
            <person name="Li L."/>
            <person name="Tang Y."/>
            <person name="Lv G."/>
            <person name="Zhou Y."/>
            <person name="Sun X."/>
            <person name="Brodelius P.E."/>
            <person name="Rose J.K.C."/>
            <person name="Tang K."/>
        </authorList>
    </citation>
    <scope>NUCLEOTIDE SEQUENCE [LARGE SCALE GENOMIC DNA]</scope>
    <source>
        <strain evidence="8">cv. Huhao1</strain>
        <tissue evidence="7">Leaf</tissue>
    </source>
</reference>
<evidence type="ECO:0000256" key="4">
    <source>
        <dbReference type="ARBA" id="ARBA00023089"/>
    </source>
</evidence>
<feature type="compositionally biased region" description="Basic and acidic residues" evidence="6">
    <location>
        <begin position="421"/>
        <end position="459"/>
    </location>
</feature>
<dbReference type="EMBL" id="PKPP01017508">
    <property type="protein sequence ID" value="PWA36908.1"/>
    <property type="molecule type" value="Genomic_DNA"/>
</dbReference>
<keyword evidence="4 5" id="KW-0287">Flowering</keyword>
<feature type="compositionally biased region" description="Basic and acidic residues" evidence="6">
    <location>
        <begin position="169"/>
        <end position="178"/>
    </location>
</feature>
<dbReference type="PANTHER" id="PTHR31791:SF49">
    <property type="entry name" value="INACTIVE PROTEIN FRIGIDA"/>
    <property type="match status" value="1"/>
</dbReference>